<dbReference type="GO" id="GO:0005829">
    <property type="term" value="C:cytosol"/>
    <property type="evidence" value="ECO:0007669"/>
    <property type="project" value="TreeGrafter"/>
</dbReference>
<dbReference type="GO" id="GO:0008967">
    <property type="term" value="F:phosphoglycolate phosphatase activity"/>
    <property type="evidence" value="ECO:0007669"/>
    <property type="project" value="TreeGrafter"/>
</dbReference>
<dbReference type="SFLD" id="SFLDG01129">
    <property type="entry name" value="C1.5:_HAD__Beta-PGM__Phosphata"/>
    <property type="match status" value="1"/>
</dbReference>
<dbReference type="InterPro" id="IPR041492">
    <property type="entry name" value="HAD_2"/>
</dbReference>
<dbReference type="NCBIfam" id="TIGR01549">
    <property type="entry name" value="HAD-SF-IA-v1"/>
    <property type="match status" value="1"/>
</dbReference>
<organism evidence="1">
    <name type="scientific">gut metagenome</name>
    <dbReference type="NCBI Taxonomy" id="749906"/>
    <lineage>
        <taxon>unclassified sequences</taxon>
        <taxon>metagenomes</taxon>
        <taxon>organismal metagenomes</taxon>
    </lineage>
</organism>
<dbReference type="InterPro" id="IPR023214">
    <property type="entry name" value="HAD_sf"/>
</dbReference>
<dbReference type="SFLD" id="SFLDG01135">
    <property type="entry name" value="C1.5.6:_HAD__Beta-PGM__Phospha"/>
    <property type="match status" value="1"/>
</dbReference>
<dbReference type="Pfam" id="PF13419">
    <property type="entry name" value="HAD_2"/>
    <property type="match status" value="1"/>
</dbReference>
<dbReference type="AlphaFoldDB" id="J9GGL5"/>
<dbReference type="InterPro" id="IPR023198">
    <property type="entry name" value="PGP-like_dom2"/>
</dbReference>
<dbReference type="Gene3D" id="3.40.50.1000">
    <property type="entry name" value="HAD superfamily/HAD-like"/>
    <property type="match status" value="1"/>
</dbReference>
<sequence length="237" mass="26552">MGVSEELFNFVNLKTIQSKMDIQLIIFDFDGTLSDTRQTIVQTFQATIRKLKLDSVSEEACAATIGLPLKAGFQQLYPTMDEELAERCVDTYREIFNTNKRLFVPNLFPRVRETLVELHWRGIRMGIASSRSSQSLHEFIDEMQLEGLFDCVLGVDSVAKAKPDPTPVFRTWEVIPAEPQRTLVVGDMPVDIEMGKRAGAWTAGVTYGNASAEALQAAGADFLMDDFGELCEHCFSR</sequence>
<name>J9GGL5_9ZZZZ</name>
<dbReference type="PANTHER" id="PTHR43434:SF1">
    <property type="entry name" value="PHOSPHOGLYCOLATE PHOSPHATASE"/>
    <property type="match status" value="1"/>
</dbReference>
<dbReference type="PANTHER" id="PTHR43434">
    <property type="entry name" value="PHOSPHOGLYCOLATE PHOSPHATASE"/>
    <property type="match status" value="1"/>
</dbReference>
<dbReference type="PRINTS" id="PR00413">
    <property type="entry name" value="HADHALOGNASE"/>
</dbReference>
<evidence type="ECO:0000313" key="1">
    <source>
        <dbReference type="EMBL" id="EJX00968.1"/>
    </source>
</evidence>
<dbReference type="GO" id="GO:0006281">
    <property type="term" value="P:DNA repair"/>
    <property type="evidence" value="ECO:0007669"/>
    <property type="project" value="TreeGrafter"/>
</dbReference>
<dbReference type="Gene3D" id="1.10.150.240">
    <property type="entry name" value="Putative phosphatase, domain 2"/>
    <property type="match status" value="1"/>
</dbReference>
<dbReference type="SFLD" id="SFLDS00003">
    <property type="entry name" value="Haloacid_Dehalogenase"/>
    <property type="match status" value="1"/>
</dbReference>
<dbReference type="InterPro" id="IPR036412">
    <property type="entry name" value="HAD-like_sf"/>
</dbReference>
<proteinExistence type="predicted"/>
<accession>J9GGL5</accession>
<dbReference type="SUPFAM" id="SSF56784">
    <property type="entry name" value="HAD-like"/>
    <property type="match status" value="1"/>
</dbReference>
<dbReference type="EMBL" id="AMCI01003152">
    <property type="protein sequence ID" value="EJX00968.1"/>
    <property type="molecule type" value="Genomic_DNA"/>
</dbReference>
<reference evidence="1" key="1">
    <citation type="journal article" date="2012" name="PLoS ONE">
        <title>Gene sets for utilization of primary and secondary nutrition supplies in the distal gut of endangered iberian lynx.</title>
        <authorList>
            <person name="Alcaide M."/>
            <person name="Messina E."/>
            <person name="Richter M."/>
            <person name="Bargiela R."/>
            <person name="Peplies J."/>
            <person name="Huws S.A."/>
            <person name="Newbold C.J."/>
            <person name="Golyshin P.N."/>
            <person name="Simon M.A."/>
            <person name="Lopez G."/>
            <person name="Yakimov M.M."/>
            <person name="Ferrer M."/>
        </authorList>
    </citation>
    <scope>NUCLEOTIDE SEQUENCE</scope>
</reference>
<gene>
    <name evidence="1" type="ORF">EVA_10929</name>
</gene>
<protein>
    <submittedName>
        <fullName evidence="1">Pyrophosphatase PpaX</fullName>
    </submittedName>
</protein>
<dbReference type="InterPro" id="IPR006439">
    <property type="entry name" value="HAD-SF_hydro_IA"/>
</dbReference>
<dbReference type="InterPro" id="IPR050155">
    <property type="entry name" value="HAD-like_hydrolase_sf"/>
</dbReference>
<comment type="caution">
    <text evidence="1">The sequence shown here is derived from an EMBL/GenBank/DDBJ whole genome shotgun (WGS) entry which is preliminary data.</text>
</comment>